<organism evidence="3 4">
    <name type="scientific">Leishmania tarentolae</name>
    <name type="common">Sauroleishmania tarentolae</name>
    <dbReference type="NCBI Taxonomy" id="5689"/>
    <lineage>
        <taxon>Eukaryota</taxon>
        <taxon>Discoba</taxon>
        <taxon>Euglenozoa</taxon>
        <taxon>Kinetoplastea</taxon>
        <taxon>Metakinetoplastina</taxon>
        <taxon>Trypanosomatida</taxon>
        <taxon>Trypanosomatidae</taxon>
        <taxon>Leishmaniinae</taxon>
        <taxon>Leishmania</taxon>
        <taxon>lizard Leishmania</taxon>
    </lineage>
</organism>
<reference evidence="3" key="1">
    <citation type="submission" date="2019-11" db="EMBL/GenBank/DDBJ databases">
        <title>Leishmania tarentolae CDS.</title>
        <authorList>
            <person name="Goto Y."/>
            <person name="Yamagishi J."/>
        </authorList>
    </citation>
    <scope>NUCLEOTIDE SEQUENCE [LARGE SCALE GENOMIC DNA]</scope>
    <source>
        <strain evidence="3">Parrot Tar II</strain>
    </source>
</reference>
<dbReference type="OrthoDB" id="272784at2759"/>
<feature type="region of interest" description="Disordered" evidence="1">
    <location>
        <begin position="135"/>
        <end position="158"/>
    </location>
</feature>
<feature type="compositionally biased region" description="Basic and acidic residues" evidence="1">
    <location>
        <begin position="250"/>
        <end position="290"/>
    </location>
</feature>
<feature type="transmembrane region" description="Helical" evidence="2">
    <location>
        <begin position="41"/>
        <end position="59"/>
    </location>
</feature>
<dbReference type="Proteomes" id="UP000419144">
    <property type="component" value="Unassembled WGS sequence"/>
</dbReference>
<evidence type="ECO:0000256" key="2">
    <source>
        <dbReference type="SAM" id="Phobius"/>
    </source>
</evidence>
<protein>
    <submittedName>
        <fullName evidence="3">Uncharacterized protein</fullName>
    </submittedName>
</protein>
<name>A0A640KCG8_LEITA</name>
<evidence type="ECO:0000256" key="1">
    <source>
        <dbReference type="SAM" id="MobiDB-lite"/>
    </source>
</evidence>
<evidence type="ECO:0000313" key="4">
    <source>
        <dbReference type="Proteomes" id="UP000419144"/>
    </source>
</evidence>
<keyword evidence="4" id="KW-1185">Reference proteome</keyword>
<accession>A0A640KCG8</accession>
<sequence length="322" mass="35592">MRFTHNDTHARVCMPSIVAPMPRELHQCVCMLVLLYGYPTLYSRSLLPYFFFFFSYCLLYSTPSLMCVCVCGCVCVCMCIFAPVHTYALHLFLAQRSPAATGERPVHVHLLFSHTRATAALRHLQNILPHMHGAVGGMPPKQAQEKRKNAKKKSQRVRVTNKALESRQFSTVRLPRTSEVPAQKVDVHSMYQELACASSGGTPAASASKSTGAVSSASLAHSSSGFDPIANDAMFAIVTNSTYWPPPSLEELHAKTGHDHGDGFDSYDRREDDKKARKERVKVMKGEVNHPRGKPRQNTIIQLSDSTSSDDDDGEHRGSDAA</sequence>
<evidence type="ECO:0000313" key="3">
    <source>
        <dbReference type="EMBL" id="GET87396.1"/>
    </source>
</evidence>
<dbReference type="EMBL" id="BLBS01000020">
    <property type="protein sequence ID" value="GET87396.1"/>
    <property type="molecule type" value="Genomic_DNA"/>
</dbReference>
<comment type="caution">
    <text evidence="3">The sequence shown here is derived from an EMBL/GenBank/DDBJ whole genome shotgun (WGS) entry which is preliminary data.</text>
</comment>
<keyword evidence="2" id="KW-0812">Transmembrane</keyword>
<proteinExistence type="predicted"/>
<keyword evidence="2" id="KW-0472">Membrane</keyword>
<feature type="region of interest" description="Disordered" evidence="1">
    <location>
        <begin position="249"/>
        <end position="322"/>
    </location>
</feature>
<dbReference type="VEuPathDB" id="TriTrypDB:LtaPh_1604300"/>
<feature type="transmembrane region" description="Helical" evidence="2">
    <location>
        <begin position="66"/>
        <end position="88"/>
    </location>
</feature>
<keyword evidence="2" id="KW-1133">Transmembrane helix</keyword>
<dbReference type="AlphaFoldDB" id="A0A640KCG8"/>
<gene>
    <name evidence="3" type="ORF">LtaPh_1604300</name>
</gene>